<dbReference type="InterPro" id="IPR000718">
    <property type="entry name" value="Peptidase_M13"/>
</dbReference>
<dbReference type="InterPro" id="IPR024079">
    <property type="entry name" value="MetalloPept_cat_dom_sf"/>
</dbReference>
<accession>A0ABV9C6V7</accession>
<dbReference type="EMBL" id="JBHSGA010000020">
    <property type="protein sequence ID" value="MFC4528541.1"/>
    <property type="molecule type" value="Genomic_DNA"/>
</dbReference>
<feature type="domain" description="Peptidase M13 C-terminal" evidence="9">
    <location>
        <begin position="490"/>
        <end position="692"/>
    </location>
</feature>
<feature type="chain" id="PRO_5046556510" evidence="8">
    <location>
        <begin position="28"/>
        <end position="696"/>
    </location>
</feature>
<protein>
    <submittedName>
        <fullName evidence="11">M13 family metallopeptidase</fullName>
    </submittedName>
</protein>
<name>A0ABV9C6V7_9GAMM</name>
<dbReference type="InterPro" id="IPR042089">
    <property type="entry name" value="Peptidase_M13_dom_2"/>
</dbReference>
<dbReference type="Proteomes" id="UP001595961">
    <property type="component" value="Unassembled WGS sequence"/>
</dbReference>
<keyword evidence="4" id="KW-0479">Metal-binding</keyword>
<dbReference type="PRINTS" id="PR00786">
    <property type="entry name" value="NEPRILYSIN"/>
</dbReference>
<dbReference type="SUPFAM" id="SSF55486">
    <property type="entry name" value="Metalloproteases ('zincins'), catalytic domain"/>
    <property type="match status" value="1"/>
</dbReference>
<evidence type="ECO:0000256" key="1">
    <source>
        <dbReference type="ARBA" id="ARBA00001947"/>
    </source>
</evidence>
<dbReference type="Pfam" id="PF05649">
    <property type="entry name" value="Peptidase_M13_N"/>
    <property type="match status" value="1"/>
</dbReference>
<keyword evidence="7" id="KW-0482">Metalloprotease</keyword>
<sequence>MKLTSHSLRLCALALGIAAAWLPTAQAADSTTKAAAAAAPAALKGDVVAANIDASVKPGDDFFEFANGTWLKNNPIPAQESMWGIGQVVQDDLYLKLRKISEAAAAQKNAAIGSDEQKVGDFWTTAMDQALADKLGLTPLKSDLARIDAVHDLQSALDEAFALQPLGVDAFFDFGVSQDEKHSDVMAVHLEQGGLGLPERDYYFNQEPGVAKARAAYVEHLQRMFRLLGADDAAARNSATQVMAFETALAKVSRPLADLRDPEKNYNKLAPADFTGKFTPAIAWGARLKAWKLSPETVIVGQPEFFGGLQALLARTPAPVLRDYLRVHLADTYAAYLSQDFDNEHFDFYNRVLSGQKEQKPRWKRTLRAENTAMGMILGRIYVKDYFSESSKQRYNAMVESIRTAYGERIDRLDWMSPATKAKAHEKLAAVTRKVGYPDKWKDYSALSIGRESFAQNMMNASHWAFNDMVSKFGKPVDRNEWEMYPQTYNAYYNPSNNEIVLPAAQFIIPGYADNEIDDAVVYGYVAASTIGHEITHGFDDQGRQFDAAGNLKDWWTKQDATRFNQRAAVMVKQFNAFEPLPGLHINGEASLGENIADFGGLMIGIDAFKKTEQFKKGEKIAGYTPMQRFFLGYALSWLSQEREDLLRQALLSDVHAPAKWRVNGPLSNIPEFYEAFDVKQGQPMWRPEAQRVRIW</sequence>
<evidence type="ECO:0000256" key="4">
    <source>
        <dbReference type="ARBA" id="ARBA00022723"/>
    </source>
</evidence>
<dbReference type="Gene3D" id="3.40.390.10">
    <property type="entry name" value="Collagenase (Catalytic Domain)"/>
    <property type="match status" value="1"/>
</dbReference>
<dbReference type="InterPro" id="IPR008753">
    <property type="entry name" value="Peptidase_M13_N"/>
</dbReference>
<keyword evidence="12" id="KW-1185">Reference proteome</keyword>
<evidence type="ECO:0000259" key="10">
    <source>
        <dbReference type="Pfam" id="PF05649"/>
    </source>
</evidence>
<keyword evidence="8" id="KW-0732">Signal</keyword>
<feature type="domain" description="Peptidase M13 N-terminal" evidence="10">
    <location>
        <begin position="58"/>
        <end position="438"/>
    </location>
</feature>
<dbReference type="RefSeq" id="WP_266148118.1">
    <property type="nucleotide sequence ID" value="NZ_CP064028.1"/>
</dbReference>
<gene>
    <name evidence="11" type="ORF">ACFO5W_17995</name>
</gene>
<dbReference type="InterPro" id="IPR018497">
    <property type="entry name" value="Peptidase_M13_C"/>
</dbReference>
<evidence type="ECO:0000256" key="2">
    <source>
        <dbReference type="ARBA" id="ARBA00007357"/>
    </source>
</evidence>
<evidence type="ECO:0000256" key="8">
    <source>
        <dbReference type="SAM" id="SignalP"/>
    </source>
</evidence>
<organism evidence="11 12">
    <name type="scientific">Dyella halodurans</name>
    <dbReference type="NCBI Taxonomy" id="1920171"/>
    <lineage>
        <taxon>Bacteria</taxon>
        <taxon>Pseudomonadati</taxon>
        <taxon>Pseudomonadota</taxon>
        <taxon>Gammaproteobacteria</taxon>
        <taxon>Lysobacterales</taxon>
        <taxon>Rhodanobacteraceae</taxon>
        <taxon>Dyella</taxon>
    </lineage>
</organism>
<proteinExistence type="inferred from homology"/>
<evidence type="ECO:0000313" key="12">
    <source>
        <dbReference type="Proteomes" id="UP001595961"/>
    </source>
</evidence>
<comment type="similarity">
    <text evidence="2">Belongs to the peptidase M13 family.</text>
</comment>
<evidence type="ECO:0000256" key="5">
    <source>
        <dbReference type="ARBA" id="ARBA00022801"/>
    </source>
</evidence>
<dbReference type="PANTHER" id="PTHR11733:SF167">
    <property type="entry name" value="FI17812P1-RELATED"/>
    <property type="match status" value="1"/>
</dbReference>
<keyword evidence="6" id="KW-0862">Zinc</keyword>
<evidence type="ECO:0000256" key="7">
    <source>
        <dbReference type="ARBA" id="ARBA00023049"/>
    </source>
</evidence>
<evidence type="ECO:0000259" key="9">
    <source>
        <dbReference type="Pfam" id="PF01431"/>
    </source>
</evidence>
<dbReference type="PANTHER" id="PTHR11733">
    <property type="entry name" value="ZINC METALLOPROTEASE FAMILY M13 NEPRILYSIN-RELATED"/>
    <property type="match status" value="1"/>
</dbReference>
<evidence type="ECO:0000256" key="3">
    <source>
        <dbReference type="ARBA" id="ARBA00022670"/>
    </source>
</evidence>
<evidence type="ECO:0000313" key="11">
    <source>
        <dbReference type="EMBL" id="MFC4528541.1"/>
    </source>
</evidence>
<keyword evidence="5" id="KW-0378">Hydrolase</keyword>
<dbReference type="CDD" id="cd08662">
    <property type="entry name" value="M13"/>
    <property type="match status" value="1"/>
</dbReference>
<dbReference type="PROSITE" id="PS51885">
    <property type="entry name" value="NEPRILYSIN"/>
    <property type="match status" value="1"/>
</dbReference>
<evidence type="ECO:0000256" key="6">
    <source>
        <dbReference type="ARBA" id="ARBA00022833"/>
    </source>
</evidence>
<keyword evidence="3" id="KW-0645">Protease</keyword>
<comment type="cofactor">
    <cofactor evidence="1">
        <name>Zn(2+)</name>
        <dbReference type="ChEBI" id="CHEBI:29105"/>
    </cofactor>
</comment>
<dbReference type="Pfam" id="PF01431">
    <property type="entry name" value="Peptidase_M13"/>
    <property type="match status" value="1"/>
</dbReference>
<feature type="signal peptide" evidence="8">
    <location>
        <begin position="1"/>
        <end position="27"/>
    </location>
</feature>
<dbReference type="Gene3D" id="1.10.1380.10">
    <property type="entry name" value="Neutral endopeptidase , domain2"/>
    <property type="match status" value="1"/>
</dbReference>
<comment type="caution">
    <text evidence="11">The sequence shown here is derived from an EMBL/GenBank/DDBJ whole genome shotgun (WGS) entry which is preliminary data.</text>
</comment>
<reference evidence="12" key="1">
    <citation type="journal article" date="2019" name="Int. J. Syst. Evol. Microbiol.">
        <title>The Global Catalogue of Microorganisms (GCM) 10K type strain sequencing project: providing services to taxonomists for standard genome sequencing and annotation.</title>
        <authorList>
            <consortium name="The Broad Institute Genomics Platform"/>
            <consortium name="The Broad Institute Genome Sequencing Center for Infectious Disease"/>
            <person name="Wu L."/>
            <person name="Ma J."/>
        </authorList>
    </citation>
    <scope>NUCLEOTIDE SEQUENCE [LARGE SCALE GENOMIC DNA]</scope>
    <source>
        <strain evidence="12">CCM 4481</strain>
    </source>
</reference>